<reference evidence="7 8" key="1">
    <citation type="submission" date="2018-06" db="EMBL/GenBank/DDBJ databases">
        <authorList>
            <consortium name="Pathogen Informatics"/>
            <person name="Doyle S."/>
        </authorList>
    </citation>
    <scope>NUCLEOTIDE SEQUENCE [LARGE SCALE GENOMIC DNA]</scope>
    <source>
        <strain evidence="7 8">NCTC1934</strain>
    </source>
</reference>
<evidence type="ECO:0000313" key="8">
    <source>
        <dbReference type="Proteomes" id="UP000255467"/>
    </source>
</evidence>
<keyword evidence="8" id="KW-1185">Reference proteome</keyword>
<organism evidence="7 8">
    <name type="scientific">Nocardia otitidiscaviarum</name>
    <dbReference type="NCBI Taxonomy" id="1823"/>
    <lineage>
        <taxon>Bacteria</taxon>
        <taxon>Bacillati</taxon>
        <taxon>Actinomycetota</taxon>
        <taxon>Actinomycetes</taxon>
        <taxon>Mycobacteriales</taxon>
        <taxon>Nocardiaceae</taxon>
        <taxon>Nocardia</taxon>
    </lineage>
</organism>
<evidence type="ECO:0000256" key="4">
    <source>
        <dbReference type="RuleBase" id="RU361235"/>
    </source>
</evidence>
<name>A0A379JKF8_9NOCA</name>
<dbReference type="RefSeq" id="WP_039813932.1">
    <property type="nucleotide sequence ID" value="NZ_JADLRH010000007.1"/>
</dbReference>
<dbReference type="PANTHER" id="PTHR43918">
    <property type="entry name" value="ACETYLCHOLINESTERASE"/>
    <property type="match status" value="1"/>
</dbReference>
<dbReference type="PROSITE" id="PS00122">
    <property type="entry name" value="CARBOXYLESTERASE_B_1"/>
    <property type="match status" value="1"/>
</dbReference>
<dbReference type="EC" id="3.1.1.-" evidence="4"/>
<evidence type="ECO:0000256" key="3">
    <source>
        <dbReference type="ARBA" id="ARBA00023157"/>
    </source>
</evidence>
<dbReference type="STRING" id="1406858.GCA_000710895_00991"/>
<feature type="domain" description="Carboxylesterase type B" evidence="6">
    <location>
        <begin position="7"/>
        <end position="331"/>
    </location>
</feature>
<dbReference type="InterPro" id="IPR002018">
    <property type="entry name" value="CarbesteraseB"/>
</dbReference>
<dbReference type="InterPro" id="IPR029058">
    <property type="entry name" value="AB_hydrolase_fold"/>
</dbReference>
<dbReference type="InterPro" id="IPR050654">
    <property type="entry name" value="AChE-related_enzymes"/>
</dbReference>
<accession>A0A379JKF8</accession>
<evidence type="ECO:0000256" key="1">
    <source>
        <dbReference type="ARBA" id="ARBA00005964"/>
    </source>
</evidence>
<dbReference type="PRINTS" id="PR00878">
    <property type="entry name" value="CHOLNESTRASE"/>
</dbReference>
<dbReference type="AlphaFoldDB" id="A0A379JKF8"/>
<comment type="similarity">
    <text evidence="1 4">Belongs to the type-B carboxylesterase/lipase family.</text>
</comment>
<evidence type="ECO:0000256" key="5">
    <source>
        <dbReference type="SAM" id="MobiDB-lite"/>
    </source>
</evidence>
<evidence type="ECO:0000313" key="7">
    <source>
        <dbReference type="EMBL" id="SUD49052.1"/>
    </source>
</evidence>
<proteinExistence type="inferred from homology"/>
<protein>
    <recommendedName>
        <fullName evidence="4">Carboxylic ester hydrolase</fullName>
        <ecNumber evidence="4">3.1.1.-</ecNumber>
    </recommendedName>
</protein>
<keyword evidence="2 4" id="KW-0378">Hydrolase</keyword>
<gene>
    <name evidence="7" type="primary">pcd</name>
    <name evidence="7" type="ORF">NCTC1934_06402</name>
</gene>
<dbReference type="EMBL" id="UGRY01000006">
    <property type="protein sequence ID" value="SUD49052.1"/>
    <property type="molecule type" value="Genomic_DNA"/>
</dbReference>
<sequence>MSSDTVDPVVETATGKVRGAPNGHGGSVFRGIPFAASPVGRSRFAPPRPHPGWTAERACVRPGPAAPQWPSRLESVLGTRVPDWDEDGCLNLSVWTPGDVDPTAARPVLLWFHGGGFTSGSGGWDWYDGARLAVLGDIVVVTANYRLGPLGYLYLPEIGAANLGALDQAAALRWVADNIAAFGGDPERITVGGQSAGAFSALALATDPATGALVRRVIAQSGPWRMPPMDAPAARDMTESYLRILGIAADGRIAGRLRELPVGRLLAAYARLMAETGRPGSMEPPMWPVLGGPGTPRPFDQAVAAGALRGKQVLLGWTAAEMGAFFAFNPAIQLLSWEKAAAFGVTRERADADYPGATPAQAVSLALGEHYFAAGAREIADMLAAQGNPAHLYRFERGPAVDPDGIGACHCAELPFLFGTFDAFPNAPMLGEIGADDRELATAFGGALAAFVATGSPNGSGLETWQPYRGDGAAEVRGFGVPTRQR</sequence>
<dbReference type="GO" id="GO:0004104">
    <property type="term" value="F:cholinesterase activity"/>
    <property type="evidence" value="ECO:0007669"/>
    <property type="project" value="InterPro"/>
</dbReference>
<dbReference type="SUPFAM" id="SSF53474">
    <property type="entry name" value="alpha/beta-Hydrolases"/>
    <property type="match status" value="1"/>
</dbReference>
<dbReference type="Pfam" id="PF00135">
    <property type="entry name" value="COesterase"/>
    <property type="match status" value="2"/>
</dbReference>
<dbReference type="Proteomes" id="UP000255467">
    <property type="component" value="Unassembled WGS sequence"/>
</dbReference>
<feature type="region of interest" description="Disordered" evidence="5">
    <location>
        <begin position="1"/>
        <end position="24"/>
    </location>
</feature>
<feature type="domain" description="Carboxylesterase type B" evidence="6">
    <location>
        <begin position="358"/>
        <end position="469"/>
    </location>
</feature>
<dbReference type="InterPro" id="IPR019826">
    <property type="entry name" value="Carboxylesterase_B_AS"/>
</dbReference>
<evidence type="ECO:0000259" key="6">
    <source>
        <dbReference type="Pfam" id="PF00135"/>
    </source>
</evidence>
<dbReference type="PANTHER" id="PTHR43918:SF4">
    <property type="entry name" value="CARBOXYLIC ESTER HYDROLASE"/>
    <property type="match status" value="1"/>
</dbReference>
<dbReference type="InterPro" id="IPR000997">
    <property type="entry name" value="Cholinesterase"/>
</dbReference>
<dbReference type="OrthoDB" id="3199405at2"/>
<evidence type="ECO:0000256" key="2">
    <source>
        <dbReference type="ARBA" id="ARBA00022801"/>
    </source>
</evidence>
<keyword evidence="3" id="KW-1015">Disulfide bond</keyword>
<dbReference type="Gene3D" id="3.40.50.1820">
    <property type="entry name" value="alpha/beta hydrolase"/>
    <property type="match status" value="1"/>
</dbReference>